<dbReference type="AlphaFoldDB" id="A0AAW0BVS7"/>
<evidence type="ECO:0000259" key="2">
    <source>
        <dbReference type="Pfam" id="PF20153"/>
    </source>
</evidence>
<keyword evidence="1" id="KW-1133">Transmembrane helix</keyword>
<sequence length="638" mass="72910">MSSVPSPTSYINFAPGSHWAGQTFWNSKSPSLDQSWECVMKEANRYDDDMVKNWKEDIDTLLVYAGLFSVVVTAFVIESYKWLTEDPADTTVALLTQISLQLVERNASAVSLTQNAQFVIDQSAVRINCFWFLSLILSLTSGLFALLCKHWLREYGRDTPTRTQAEALGLRQLRSESLQKWGVPSIVAALPILLEVALLLFFAGILDLLWARHLVPFVLATVAVGISAGMYFVTTILPSLTIPKADYGWKQVSYGFQYISPFRSPQSWAVYRMVCKLLHPLFQLSPIDNLFTKTGLWFPVKYPARDWSRLDLGVVRMFDENIFSLSESGVGYLKVYELRGLQWAVTMFRDSPSMLPHLQNVLSTLQPSVALSVILNFWQVTMWNNVTQADVVKALEDETSFKGIFTEGLDQYLYFSRAPDIPHPVLLSPHGVSLMYHQQFWIASISEFEQSKAHKATKMRFFVPFPVAGRLWTHSDPDIRKRSLFLIRVFCRSWKSYADIDLKQGQASFAPRFDDRPAFVLALSRHLSQSDRLSELLVSREGQAFIKFIHEEIIRCRLYEPWDWWDTMKMRRMLMAEWYHAIERAAQEAGHLPSERFAPIPDPIESAALDTRDGVTVVMETVDHTGSQPEIQPCPKSN</sequence>
<name>A0AAW0BVS7_9AGAR</name>
<evidence type="ECO:0000313" key="4">
    <source>
        <dbReference type="Proteomes" id="UP001383192"/>
    </source>
</evidence>
<dbReference type="EMBL" id="JAYKXP010000076">
    <property type="protein sequence ID" value="KAK7030414.1"/>
    <property type="molecule type" value="Genomic_DNA"/>
</dbReference>
<dbReference type="Proteomes" id="UP001383192">
    <property type="component" value="Unassembled WGS sequence"/>
</dbReference>
<feature type="transmembrane region" description="Helical" evidence="1">
    <location>
        <begin position="130"/>
        <end position="152"/>
    </location>
</feature>
<protein>
    <recommendedName>
        <fullName evidence="2">DUF6535 domain-containing protein</fullName>
    </recommendedName>
</protein>
<accession>A0AAW0BVS7</accession>
<feature type="transmembrane region" description="Helical" evidence="1">
    <location>
        <begin position="60"/>
        <end position="77"/>
    </location>
</feature>
<feature type="domain" description="DUF6535" evidence="2">
    <location>
        <begin position="36"/>
        <end position="211"/>
    </location>
</feature>
<feature type="transmembrane region" description="Helical" evidence="1">
    <location>
        <begin position="217"/>
        <end position="240"/>
    </location>
</feature>
<reference evidence="3 4" key="1">
    <citation type="submission" date="2024-01" db="EMBL/GenBank/DDBJ databases">
        <title>A draft genome for a cacao thread blight-causing isolate of Paramarasmius palmivorus.</title>
        <authorList>
            <person name="Baruah I.K."/>
            <person name="Bukari Y."/>
            <person name="Amoako-Attah I."/>
            <person name="Meinhardt L.W."/>
            <person name="Bailey B.A."/>
            <person name="Cohen S.P."/>
        </authorList>
    </citation>
    <scope>NUCLEOTIDE SEQUENCE [LARGE SCALE GENOMIC DNA]</scope>
    <source>
        <strain evidence="3 4">GH-12</strain>
    </source>
</reference>
<evidence type="ECO:0000256" key="1">
    <source>
        <dbReference type="SAM" id="Phobius"/>
    </source>
</evidence>
<organism evidence="3 4">
    <name type="scientific">Paramarasmius palmivorus</name>
    <dbReference type="NCBI Taxonomy" id="297713"/>
    <lineage>
        <taxon>Eukaryota</taxon>
        <taxon>Fungi</taxon>
        <taxon>Dikarya</taxon>
        <taxon>Basidiomycota</taxon>
        <taxon>Agaricomycotina</taxon>
        <taxon>Agaricomycetes</taxon>
        <taxon>Agaricomycetidae</taxon>
        <taxon>Agaricales</taxon>
        <taxon>Marasmiineae</taxon>
        <taxon>Marasmiaceae</taxon>
        <taxon>Paramarasmius</taxon>
    </lineage>
</organism>
<evidence type="ECO:0000313" key="3">
    <source>
        <dbReference type="EMBL" id="KAK7030414.1"/>
    </source>
</evidence>
<keyword evidence="1" id="KW-0812">Transmembrane</keyword>
<dbReference type="Pfam" id="PF20153">
    <property type="entry name" value="DUF6535"/>
    <property type="match status" value="1"/>
</dbReference>
<keyword evidence="1" id="KW-0472">Membrane</keyword>
<gene>
    <name evidence="3" type="ORF">VNI00_014158</name>
</gene>
<feature type="transmembrane region" description="Helical" evidence="1">
    <location>
        <begin position="181"/>
        <end position="205"/>
    </location>
</feature>
<keyword evidence="4" id="KW-1185">Reference proteome</keyword>
<dbReference type="InterPro" id="IPR045338">
    <property type="entry name" value="DUF6535"/>
</dbReference>
<proteinExistence type="predicted"/>
<comment type="caution">
    <text evidence="3">The sequence shown here is derived from an EMBL/GenBank/DDBJ whole genome shotgun (WGS) entry which is preliminary data.</text>
</comment>